<feature type="binding site" evidence="18">
    <location>
        <position position="300"/>
    </location>
    <ligand>
        <name>Ca(2+)</name>
        <dbReference type="ChEBI" id="CHEBI:29108"/>
    </ligand>
</feature>
<keyword evidence="10 18" id="KW-0106">Calcium</keyword>
<dbReference type="FunFam" id="1.20.120.350:FF:000069">
    <property type="entry name" value="Voltage-dependent L-type calcium channel subunit alpha"/>
    <property type="match status" value="1"/>
</dbReference>
<comment type="catalytic activity">
    <reaction evidence="17">
        <text>Ca(2+)(in) = Ca(2+)(out)</text>
        <dbReference type="Rhea" id="RHEA:29671"/>
        <dbReference type="ChEBI" id="CHEBI:29108"/>
    </reaction>
</comment>
<evidence type="ECO:0000256" key="18">
    <source>
        <dbReference type="PIRSR" id="PIRSR602077-1"/>
    </source>
</evidence>
<keyword evidence="6 19" id="KW-0107">Calcium channel</keyword>
<feature type="transmembrane region" description="Helical" evidence="21">
    <location>
        <begin position="678"/>
        <end position="705"/>
    </location>
</feature>
<dbReference type="PRINTS" id="PR01630">
    <property type="entry name" value="LVDCCALPHA1"/>
</dbReference>
<comment type="caution">
    <text evidence="23">The sequence shown here is derived from an EMBL/GenBank/DDBJ whole genome shotgun (WGS) entry which is preliminary data.</text>
</comment>
<evidence type="ECO:0000256" key="19">
    <source>
        <dbReference type="RuleBase" id="RU003808"/>
    </source>
</evidence>
<feature type="compositionally biased region" description="Basic and acidic residues" evidence="20">
    <location>
        <begin position="361"/>
        <end position="397"/>
    </location>
</feature>
<evidence type="ECO:0000256" key="2">
    <source>
        <dbReference type="ARBA" id="ARBA00010354"/>
    </source>
</evidence>
<evidence type="ECO:0000256" key="5">
    <source>
        <dbReference type="ARBA" id="ARBA00022568"/>
    </source>
</evidence>
<evidence type="ECO:0000256" key="15">
    <source>
        <dbReference type="ARBA" id="ARBA00023157"/>
    </source>
</evidence>
<dbReference type="EMBL" id="JAUNZN010000010">
    <property type="protein sequence ID" value="KAK4814988.1"/>
    <property type="molecule type" value="Genomic_DNA"/>
</dbReference>
<dbReference type="FunFam" id="1.20.120.350:FF:000001">
    <property type="entry name" value="Voltage-dependent L-type calcium channel subunit alpha"/>
    <property type="match status" value="1"/>
</dbReference>
<keyword evidence="15" id="KW-1015">Disulfide bond</keyword>
<feature type="compositionally biased region" description="Acidic residues" evidence="20">
    <location>
        <begin position="421"/>
        <end position="433"/>
    </location>
</feature>
<dbReference type="InterPro" id="IPR005452">
    <property type="entry name" value="LVDCC_a1dsu"/>
</dbReference>
<evidence type="ECO:0000256" key="10">
    <source>
        <dbReference type="ARBA" id="ARBA00022837"/>
    </source>
</evidence>
<evidence type="ECO:0000256" key="20">
    <source>
        <dbReference type="SAM" id="MobiDB-lite"/>
    </source>
</evidence>
<evidence type="ECO:0000256" key="21">
    <source>
        <dbReference type="SAM" id="Phobius"/>
    </source>
</evidence>
<feature type="binding site" evidence="18">
    <location>
        <position position="651"/>
    </location>
    <ligand>
        <name>Ca(2+)</name>
        <dbReference type="ChEBI" id="CHEBI:29108"/>
    </ligand>
</feature>
<dbReference type="PANTHER" id="PTHR45628">
    <property type="entry name" value="VOLTAGE-DEPENDENT CALCIUM CHANNEL TYPE A SUBUNIT ALPHA-1"/>
    <property type="match status" value="1"/>
</dbReference>
<feature type="domain" description="Ion transport" evidence="22">
    <location>
        <begin position="757"/>
        <end position="872"/>
    </location>
</feature>
<keyword evidence="12 21" id="KW-1133">Transmembrane helix</keyword>
<comment type="similarity">
    <text evidence="2">Belongs to the calcium channel alpha-1 subunit (TC 1.A.1.11) family. CACNA1D subfamily.</text>
</comment>
<proteinExistence type="inferred from homology"/>
<evidence type="ECO:0000256" key="8">
    <source>
        <dbReference type="ARBA" id="ARBA00022723"/>
    </source>
</evidence>
<feature type="transmembrane region" description="Helical" evidence="21">
    <location>
        <begin position="789"/>
        <end position="808"/>
    </location>
</feature>
<dbReference type="Pfam" id="PF00520">
    <property type="entry name" value="Ion_trans"/>
    <property type="match status" value="4"/>
</dbReference>
<feature type="transmembrane region" description="Helical" evidence="21">
    <location>
        <begin position="248"/>
        <end position="267"/>
    </location>
</feature>
<feature type="transmembrane region" description="Helical" evidence="21">
    <location>
        <begin position="568"/>
        <end position="587"/>
    </location>
</feature>
<dbReference type="InterPro" id="IPR005446">
    <property type="entry name" value="VDCC_L_a1su"/>
</dbReference>
<organism evidence="23 24">
    <name type="scientific">Mycteria americana</name>
    <name type="common">Wood stork</name>
    <dbReference type="NCBI Taxonomy" id="33587"/>
    <lineage>
        <taxon>Eukaryota</taxon>
        <taxon>Metazoa</taxon>
        <taxon>Chordata</taxon>
        <taxon>Craniata</taxon>
        <taxon>Vertebrata</taxon>
        <taxon>Euteleostomi</taxon>
        <taxon>Archelosauria</taxon>
        <taxon>Archosauria</taxon>
        <taxon>Dinosauria</taxon>
        <taxon>Saurischia</taxon>
        <taxon>Theropoda</taxon>
        <taxon>Coelurosauria</taxon>
        <taxon>Aves</taxon>
        <taxon>Neognathae</taxon>
        <taxon>Neoaves</taxon>
        <taxon>Aequornithes</taxon>
        <taxon>Ciconiiformes</taxon>
        <taxon>Ciconiidae</taxon>
        <taxon>Mycteria</taxon>
    </lineage>
</organism>
<keyword evidence="14 21" id="KW-0472">Membrane</keyword>
<evidence type="ECO:0000256" key="13">
    <source>
        <dbReference type="ARBA" id="ARBA00023065"/>
    </source>
</evidence>
<protein>
    <recommendedName>
        <fullName evidence="19">Voltage-dependent L-type calcium channel subunit alpha</fullName>
    </recommendedName>
</protein>
<evidence type="ECO:0000313" key="23">
    <source>
        <dbReference type="EMBL" id="KAK4814988.1"/>
    </source>
</evidence>
<reference evidence="23 24" key="1">
    <citation type="journal article" date="2023" name="J. Hered.">
        <title>Chromosome-level genome of the wood stork (Mycteria americana) provides insight into avian chromosome evolution.</title>
        <authorList>
            <person name="Flamio R. Jr."/>
            <person name="Ramstad K.M."/>
        </authorList>
    </citation>
    <scope>NUCLEOTIDE SEQUENCE [LARGE SCALE GENOMIC DNA]</scope>
    <source>
        <strain evidence="23">JAX WOST 10</strain>
    </source>
</reference>
<dbReference type="PANTHER" id="PTHR45628:SF11">
    <property type="entry name" value="VOLTAGE-DEPENDENT L-TYPE CALCIUM CHANNEL SUBUNIT ALPHA-1D"/>
    <property type="match status" value="1"/>
</dbReference>
<keyword evidence="4" id="KW-0597">Phosphoprotein</keyword>
<name>A0AAN7NPY6_MYCAM</name>
<dbReference type="SUPFAM" id="SSF81324">
    <property type="entry name" value="Voltage-gated potassium channels"/>
    <property type="match status" value="3"/>
</dbReference>
<dbReference type="FunFam" id="1.20.120.350:FF:000090">
    <property type="entry name" value="Voltage-dependent L-type calcium channel subunit alpha"/>
    <property type="match status" value="1"/>
</dbReference>
<evidence type="ECO:0000256" key="4">
    <source>
        <dbReference type="ARBA" id="ARBA00022553"/>
    </source>
</evidence>
<evidence type="ECO:0000256" key="12">
    <source>
        <dbReference type="ARBA" id="ARBA00022989"/>
    </source>
</evidence>
<evidence type="ECO:0000256" key="3">
    <source>
        <dbReference type="ARBA" id="ARBA00022448"/>
    </source>
</evidence>
<feature type="domain" description="Ion transport" evidence="22">
    <location>
        <begin position="480"/>
        <end position="547"/>
    </location>
</feature>
<keyword evidence="11 19" id="KW-0851">Voltage-gated channel</keyword>
<keyword evidence="24" id="KW-1185">Reference proteome</keyword>
<evidence type="ECO:0000256" key="1">
    <source>
        <dbReference type="ARBA" id="ARBA00004141"/>
    </source>
</evidence>
<dbReference type="InterPro" id="IPR027359">
    <property type="entry name" value="Volt_channel_dom_sf"/>
</dbReference>
<sequence length="916" mass="105398">MREFSKEREKAKARGDFQKLREKQQLEEDLKGYLDWITQAEDIDPENDEEVDEEGKRNTSMPTSETESVNTENVSGEGENPACCGSLCQTISKSKFSRRWRRWNRFNRRKCRAAVKSVTFYWLVIVLVFLNTLTISSEHYNQPDWLTQIQDIANKVLLALFTCEMLVKMYSLGLQAYFVSLFNRFDCFVVCGGIVETILVELEIMSPLGISVFRCVRLLRIFKVTRHWASLSNLVASLLNSMKSIASLLLLLFLFIIIFSLLGMQLFGGKFNFDETQTKRSTFDNFPQALLTVFQILTGEDWNAVMYDGIMAYGGPSSSGMIVCIYFIILFICGNYILLNVFLAIAVDNLADAESLNTAQKEEAEEKERKKNARKESLENKKSEKSEGDQKKPKDSKVTIAEYGEGDDEDKDPYPPCDVPVGEDEEDEEDEPEVPAGPRPRRISELNMKEKITPIPEGSAFFIFSSTNPIRVGCHRLINHHIFTNLILVFIMLSSVSLAAEDPIRSHSFRNNILGYFDYAFTAIFTVEILLKILGYADYVFTSMFTFEIILKHVVQCVFVAIRTIGNIMIVTTLLQFMFACIGVQLFKGKFYRCTDEAKQNPEECRGIYIVYKDGDVDNPMVKERVWQNSDFNFDNVLSAMMALFTVSTFEGWPALLYKAIDSNGENVGPVYNYRVEISIFFIIYIIIIAFFMMNIFVGFVIVTFQEQGEQEYKNCELDKNQRQCVEYALKARPLRRYIPKNPYQYKFWYVVNSTGFEYIMFVLIMLNTLCLAMQHYGQSKLFNDAMDIMNMVFTGVFTVEMVLKLIAFKPKVSFRYDLIRSSPQELSITYSLTKHLLIFVRKKERWLGYFSDAWNTFDSLIVIGSIVDVVLSEADHYFTDAWNTFDALIVVGSVVDIAITEVNKSFDADFQLKYL</sequence>
<feature type="compositionally biased region" description="Polar residues" evidence="20">
    <location>
        <begin position="58"/>
        <end position="74"/>
    </location>
</feature>
<dbReference type="GO" id="GO:0046872">
    <property type="term" value="F:metal ion binding"/>
    <property type="evidence" value="ECO:0007669"/>
    <property type="project" value="UniProtKB-KW"/>
</dbReference>
<dbReference type="PRINTS" id="PR01636">
    <property type="entry name" value="LVDCCALPHA1D"/>
</dbReference>
<dbReference type="AlphaFoldDB" id="A0AAN7NPY6"/>
<feature type="transmembrane region" description="Helical" evidence="21">
    <location>
        <begin position="482"/>
        <end position="501"/>
    </location>
</feature>
<feature type="region of interest" description="Disordered" evidence="20">
    <location>
        <begin position="361"/>
        <end position="444"/>
    </location>
</feature>
<feature type="region of interest" description="Disordered" evidence="20">
    <location>
        <begin position="38"/>
        <end position="77"/>
    </location>
</feature>
<feature type="region of interest" description="Disordered" evidence="20">
    <location>
        <begin position="1"/>
        <end position="21"/>
    </location>
</feature>
<dbReference type="Gene3D" id="1.10.287.70">
    <property type="match status" value="2"/>
</dbReference>
<dbReference type="InterPro" id="IPR005821">
    <property type="entry name" value="Ion_trans_dom"/>
</dbReference>
<keyword evidence="5 19" id="KW-0109">Calcium transport</keyword>
<evidence type="ECO:0000256" key="16">
    <source>
        <dbReference type="ARBA" id="ARBA00023303"/>
    </source>
</evidence>
<keyword evidence="16" id="KW-0407">Ion channel</keyword>
<comment type="function">
    <text evidence="19">Voltage-sensitive calcium channels (VSCC) mediate the entry of calcium ions into excitable cells and are also involved in a variety of calcium-dependent processes, including muscle contraction, hormone or neurotransmitter release, gene expression, cell motility, cell division and cell death.</text>
</comment>
<feature type="transmembrane region" description="Helical" evidence="21">
    <location>
        <begin position="156"/>
        <end position="179"/>
    </location>
</feature>
<feature type="transmembrane region" description="Helical" evidence="21">
    <location>
        <begin position="320"/>
        <end position="347"/>
    </location>
</feature>
<evidence type="ECO:0000256" key="14">
    <source>
        <dbReference type="ARBA" id="ARBA00023136"/>
    </source>
</evidence>
<evidence type="ECO:0000256" key="17">
    <source>
        <dbReference type="ARBA" id="ARBA00036634"/>
    </source>
</evidence>
<dbReference type="Gene3D" id="1.20.120.350">
    <property type="entry name" value="Voltage-gated potassium channels. Chain C"/>
    <property type="match status" value="4"/>
</dbReference>
<keyword evidence="7 21" id="KW-0812">Transmembrane</keyword>
<feature type="transmembrane region" description="Helical" evidence="21">
    <location>
        <begin position="118"/>
        <end position="136"/>
    </location>
</feature>
<evidence type="ECO:0000256" key="9">
    <source>
        <dbReference type="ARBA" id="ARBA00022737"/>
    </source>
</evidence>
<dbReference type="InterPro" id="IPR050599">
    <property type="entry name" value="VDCC_alpha-1_subunit"/>
</dbReference>
<feature type="compositionally biased region" description="Acidic residues" evidence="20">
    <location>
        <begin position="41"/>
        <end position="53"/>
    </location>
</feature>
<feature type="domain" description="Ion transport" evidence="22">
    <location>
        <begin position="119"/>
        <end position="354"/>
    </location>
</feature>
<keyword evidence="13" id="KW-0406">Ion transport</keyword>
<dbReference type="Proteomes" id="UP001333110">
    <property type="component" value="Unassembled WGS sequence"/>
</dbReference>
<evidence type="ECO:0000256" key="7">
    <source>
        <dbReference type="ARBA" id="ARBA00022692"/>
    </source>
</evidence>
<dbReference type="FunFam" id="1.10.287.70:FF:000021">
    <property type="entry name" value="Voltage-dependent L-type calcium channel subunit alpha"/>
    <property type="match status" value="1"/>
</dbReference>
<keyword evidence="9" id="KW-0677">Repeat</keyword>
<keyword evidence="8 18" id="KW-0479">Metal-binding</keyword>
<feature type="transmembrane region" description="Helical" evidence="21">
    <location>
        <begin position="513"/>
        <end position="531"/>
    </location>
</feature>
<feature type="domain" description="Ion transport" evidence="22">
    <location>
        <begin position="551"/>
        <end position="712"/>
    </location>
</feature>
<accession>A0AAN7NPY6</accession>
<evidence type="ECO:0000259" key="22">
    <source>
        <dbReference type="Pfam" id="PF00520"/>
    </source>
</evidence>
<comment type="subcellular location">
    <subcellularLocation>
        <location evidence="1 19">Membrane</location>
        <topology evidence="1 19">Multi-pass membrane protein</topology>
    </subcellularLocation>
</comment>
<evidence type="ECO:0000256" key="11">
    <source>
        <dbReference type="ARBA" id="ARBA00022882"/>
    </source>
</evidence>
<keyword evidence="3" id="KW-0813">Transport</keyword>
<dbReference type="PRINTS" id="PR00167">
    <property type="entry name" value="CACHANNEL"/>
</dbReference>
<dbReference type="GO" id="GO:0008331">
    <property type="term" value="F:high voltage-gated calcium channel activity"/>
    <property type="evidence" value="ECO:0007669"/>
    <property type="project" value="TreeGrafter"/>
</dbReference>
<dbReference type="InterPro" id="IPR002077">
    <property type="entry name" value="VDCCAlpha1"/>
</dbReference>
<dbReference type="Gene3D" id="6.10.250.2500">
    <property type="match status" value="1"/>
</dbReference>
<evidence type="ECO:0000256" key="6">
    <source>
        <dbReference type="ARBA" id="ARBA00022673"/>
    </source>
</evidence>
<evidence type="ECO:0000313" key="24">
    <source>
        <dbReference type="Proteomes" id="UP001333110"/>
    </source>
</evidence>
<feature type="transmembrane region" description="Helical" evidence="21">
    <location>
        <begin position="757"/>
        <end position="777"/>
    </location>
</feature>
<gene>
    <name evidence="23" type="ORF">QYF61_009015</name>
</gene>
<dbReference type="GO" id="GO:0005891">
    <property type="term" value="C:voltage-gated calcium channel complex"/>
    <property type="evidence" value="ECO:0007669"/>
    <property type="project" value="InterPro"/>
</dbReference>
<dbReference type="GO" id="GO:0098703">
    <property type="term" value="P:calcium ion import across plasma membrane"/>
    <property type="evidence" value="ECO:0007669"/>
    <property type="project" value="TreeGrafter"/>
</dbReference>